<protein>
    <submittedName>
        <fullName evidence="1">Uncharacterized protein</fullName>
    </submittedName>
</protein>
<dbReference type="EMBL" id="JBBJCI010000208">
    <property type="protein sequence ID" value="KAK7240886.1"/>
    <property type="molecule type" value="Genomic_DNA"/>
</dbReference>
<accession>A0ABR1FXP0</accession>
<name>A0ABR1FXP0_AURAN</name>
<keyword evidence="2" id="KW-1185">Reference proteome</keyword>
<reference evidence="1 2" key="1">
    <citation type="submission" date="2024-03" db="EMBL/GenBank/DDBJ databases">
        <title>Aureococcus anophagefferens CCMP1851 and Kratosvirus quantuckense: Draft genome of a second virus-susceptible host strain in the model system.</title>
        <authorList>
            <person name="Chase E."/>
            <person name="Truchon A.R."/>
            <person name="Schepens W."/>
            <person name="Wilhelm S.W."/>
        </authorList>
    </citation>
    <scope>NUCLEOTIDE SEQUENCE [LARGE SCALE GENOMIC DNA]</scope>
    <source>
        <strain evidence="1 2">CCMP1851</strain>
    </source>
</reference>
<gene>
    <name evidence="1" type="ORF">SO694_00055027</name>
</gene>
<sequence>MATMVATTVTMHRKDFAVQDAWQTKTFRCVERTGDFKQFLNDAGLPRILGEIVERLSGVGATMTMGIHDNMFYRTEHGLLKDKVNLPVPLDGSEVSDRNALGHAITKRGSLVGGAVEVRSVTTCNGKGNNGMARYEIVGDELLVTVANLDTGAAFRLRMERVDEAPSPWF</sequence>
<organism evidence="1 2">
    <name type="scientific">Aureococcus anophagefferens</name>
    <name type="common">Harmful bloom alga</name>
    <dbReference type="NCBI Taxonomy" id="44056"/>
    <lineage>
        <taxon>Eukaryota</taxon>
        <taxon>Sar</taxon>
        <taxon>Stramenopiles</taxon>
        <taxon>Ochrophyta</taxon>
        <taxon>Pelagophyceae</taxon>
        <taxon>Pelagomonadales</taxon>
        <taxon>Pelagomonadaceae</taxon>
        <taxon>Aureococcus</taxon>
    </lineage>
</organism>
<proteinExistence type="predicted"/>
<evidence type="ECO:0000313" key="2">
    <source>
        <dbReference type="Proteomes" id="UP001363151"/>
    </source>
</evidence>
<comment type="caution">
    <text evidence="1">The sequence shown here is derived from an EMBL/GenBank/DDBJ whole genome shotgun (WGS) entry which is preliminary data.</text>
</comment>
<evidence type="ECO:0000313" key="1">
    <source>
        <dbReference type="EMBL" id="KAK7240886.1"/>
    </source>
</evidence>
<dbReference type="Proteomes" id="UP001363151">
    <property type="component" value="Unassembled WGS sequence"/>
</dbReference>